<dbReference type="AlphaFoldDB" id="A0A9N8ENX9"/>
<dbReference type="SUPFAM" id="SSF46689">
    <property type="entry name" value="Homeodomain-like"/>
    <property type="match status" value="1"/>
</dbReference>
<name>A0A9N8ENX9_9STRA</name>
<feature type="compositionally biased region" description="Low complexity" evidence="1">
    <location>
        <begin position="37"/>
        <end position="53"/>
    </location>
</feature>
<feature type="region of interest" description="Disordered" evidence="1">
    <location>
        <begin position="584"/>
        <end position="607"/>
    </location>
</feature>
<evidence type="ECO:0000259" key="2">
    <source>
        <dbReference type="PROSITE" id="PS50934"/>
    </source>
</evidence>
<feature type="compositionally biased region" description="Pro residues" evidence="1">
    <location>
        <begin position="310"/>
        <end position="320"/>
    </location>
</feature>
<proteinExistence type="predicted"/>
<feature type="compositionally biased region" description="Low complexity" evidence="1">
    <location>
        <begin position="594"/>
        <end position="603"/>
    </location>
</feature>
<accession>A0A9N8ENX9</accession>
<keyword evidence="4" id="KW-1185">Reference proteome</keyword>
<feature type="region of interest" description="Disordered" evidence="1">
    <location>
        <begin position="109"/>
        <end position="144"/>
    </location>
</feature>
<feature type="region of interest" description="Disordered" evidence="1">
    <location>
        <begin position="187"/>
        <end position="390"/>
    </location>
</feature>
<feature type="compositionally biased region" description="Low complexity" evidence="1">
    <location>
        <begin position="255"/>
        <end position="309"/>
    </location>
</feature>
<gene>
    <name evidence="3" type="ORF">SEMRO_1310_G261660.1</name>
</gene>
<feature type="region of interest" description="Disordered" evidence="1">
    <location>
        <begin position="1"/>
        <end position="69"/>
    </location>
</feature>
<dbReference type="InterPro" id="IPR009057">
    <property type="entry name" value="Homeodomain-like_sf"/>
</dbReference>
<evidence type="ECO:0000313" key="4">
    <source>
        <dbReference type="Proteomes" id="UP001153069"/>
    </source>
</evidence>
<dbReference type="Pfam" id="PF04433">
    <property type="entry name" value="SWIRM"/>
    <property type="match status" value="1"/>
</dbReference>
<reference evidence="3" key="1">
    <citation type="submission" date="2020-06" db="EMBL/GenBank/DDBJ databases">
        <authorList>
            <consortium name="Plant Systems Biology data submission"/>
        </authorList>
    </citation>
    <scope>NUCLEOTIDE SEQUENCE</scope>
    <source>
        <strain evidence="3">D6</strain>
    </source>
</reference>
<evidence type="ECO:0000313" key="3">
    <source>
        <dbReference type="EMBL" id="CAB9522509.1"/>
    </source>
</evidence>
<protein>
    <submittedName>
        <fullName evidence="3">SNF complex subunit SMARCC1</fullName>
    </submittedName>
</protein>
<dbReference type="InterPro" id="IPR036388">
    <property type="entry name" value="WH-like_DNA-bd_sf"/>
</dbReference>
<feature type="compositionally biased region" description="Polar residues" evidence="1">
    <location>
        <begin position="226"/>
        <end position="254"/>
    </location>
</feature>
<dbReference type="PROSITE" id="PS50934">
    <property type="entry name" value="SWIRM"/>
    <property type="match status" value="1"/>
</dbReference>
<comment type="caution">
    <text evidence="3">The sequence shown here is derived from an EMBL/GenBank/DDBJ whole genome shotgun (WGS) entry which is preliminary data.</text>
</comment>
<dbReference type="InterPro" id="IPR007526">
    <property type="entry name" value="SWIRM"/>
</dbReference>
<dbReference type="EMBL" id="CAICTM010001308">
    <property type="protein sequence ID" value="CAB9522509.1"/>
    <property type="molecule type" value="Genomic_DNA"/>
</dbReference>
<feature type="compositionally biased region" description="Basic and acidic residues" evidence="1">
    <location>
        <begin position="114"/>
        <end position="126"/>
    </location>
</feature>
<sequence length="710" mass="75624">MAREGTRSGSAKRKSPRKGQQEEETEAAANSSKQDESSNPNDAESNNNNNSNNKQEAPHHPLARVTEGMNRRSLLTGLYGTRGERIRHVVATGALSMPQEVLDMMGTTEDEAKDGDNDSSDKDSQQNKKKRKTIPLPGLDSVVRPTTDKTLPKIFVTDIFHKQFVNANDPLLPPTLRTVAANRTVELIHNDQEGSGGPERIRGGGTGDEGQTSTGEGAAAVKSEENTASSAVPSTGSQTETNPPSNVTSTQQNQSATDGTQTATTITTAPVPSSTSSATAPVPASSASSENATKTPATAASNPNAVASSPPAPVPAPTPAPETTKAPAAAPPKPSPAARRSSALVPAEAATSKVIPLTAKPDPHWKQHIPPSNDENLTDPQGKARKPNWFNPTSISNLERTMLPEWFDESASHRTEDSYLKARATMIHISDQLGNRFVTSTLARRSLPGDVGSLHRLHSFLTQNLWMNEDGRNDSAPTPASLQHPPLFASTTWTEKRRGDLIEAVVEASQQQPAKKIKTEGDDAMDVDIVQQPQGDESNSFVPIDWEMVAEKVGASAIECEKEFLAMPMGEAALSTTAVSERPITPDTLASDQPPARAATAARTPKDEMAQEELLRSLVEGTSPAVITAVTEAALKATGRDLPAARRAARLGLVAGQAAKAAQAHEETVSRLLSEVIDQRMQKVEMRMALMDDLEVTSVSEHSGFVSDET</sequence>
<feature type="compositionally biased region" description="Low complexity" evidence="1">
    <location>
        <begin position="336"/>
        <end position="347"/>
    </location>
</feature>
<organism evidence="3 4">
    <name type="scientific">Seminavis robusta</name>
    <dbReference type="NCBI Taxonomy" id="568900"/>
    <lineage>
        <taxon>Eukaryota</taxon>
        <taxon>Sar</taxon>
        <taxon>Stramenopiles</taxon>
        <taxon>Ochrophyta</taxon>
        <taxon>Bacillariophyta</taxon>
        <taxon>Bacillariophyceae</taxon>
        <taxon>Bacillariophycidae</taxon>
        <taxon>Naviculales</taxon>
        <taxon>Naviculaceae</taxon>
        <taxon>Seminavis</taxon>
    </lineage>
</organism>
<evidence type="ECO:0000256" key="1">
    <source>
        <dbReference type="SAM" id="MobiDB-lite"/>
    </source>
</evidence>
<dbReference type="Proteomes" id="UP001153069">
    <property type="component" value="Unassembled WGS sequence"/>
</dbReference>
<dbReference type="OrthoDB" id="118550at2759"/>
<feature type="domain" description="SWIRM" evidence="2">
    <location>
        <begin position="381"/>
        <end position="478"/>
    </location>
</feature>
<dbReference type="Gene3D" id="1.10.10.10">
    <property type="entry name" value="Winged helix-like DNA-binding domain superfamily/Winged helix DNA-binding domain"/>
    <property type="match status" value="1"/>
</dbReference>